<evidence type="ECO:0000313" key="1">
    <source>
        <dbReference type="EMBL" id="RXH53775.1"/>
    </source>
</evidence>
<proteinExistence type="predicted"/>
<comment type="caution">
    <text evidence="1">The sequence shown here is derived from an EMBL/GenBank/DDBJ whole genome shotgun (WGS) entry which is preliminary data.</text>
</comment>
<sequence length="83" mass="9399">MTVTLGYDRPLDFVFCTVMNAQNEAIYTNLDDDDAGTHQQDIDYYRPILARLGIEVPEAMFAEVESDQANVVGNRFVDHTVSR</sequence>
<dbReference type="EMBL" id="RDSM01000007">
    <property type="protein sequence ID" value="RXH53775.1"/>
    <property type="molecule type" value="Genomic_DNA"/>
</dbReference>
<dbReference type="AlphaFoldDB" id="A0A4Q0SS95"/>
<organism evidence="1 2">
    <name type="scientific">Granulicella sibirica</name>
    <dbReference type="NCBI Taxonomy" id="2479048"/>
    <lineage>
        <taxon>Bacteria</taxon>
        <taxon>Pseudomonadati</taxon>
        <taxon>Acidobacteriota</taxon>
        <taxon>Terriglobia</taxon>
        <taxon>Terriglobales</taxon>
        <taxon>Acidobacteriaceae</taxon>
        <taxon>Granulicella</taxon>
    </lineage>
</organism>
<dbReference type="Proteomes" id="UP000289437">
    <property type="component" value="Unassembled WGS sequence"/>
</dbReference>
<keyword evidence="2" id="KW-1185">Reference proteome</keyword>
<name>A0A4Q0SS95_9BACT</name>
<accession>A0A4Q0SS95</accession>
<reference evidence="1 2" key="1">
    <citation type="submission" date="2018-11" db="EMBL/GenBank/DDBJ databases">
        <authorList>
            <person name="Mardanov A.V."/>
            <person name="Ravin N.V."/>
            <person name="Dedysh S.N."/>
        </authorList>
    </citation>
    <scope>NUCLEOTIDE SEQUENCE [LARGE SCALE GENOMIC DNA]</scope>
    <source>
        <strain evidence="1 2">AF10</strain>
    </source>
</reference>
<protein>
    <submittedName>
        <fullName evidence="1">Uncharacterized protein</fullName>
    </submittedName>
</protein>
<reference evidence="2" key="2">
    <citation type="submission" date="2019-02" db="EMBL/GenBank/DDBJ databases">
        <title>Granulicella sibirica sp. nov., a psychrotolerant acidobacterium isolated from an organic soil layer in forested tundra, West Siberia.</title>
        <authorList>
            <person name="Oshkin I.Y."/>
            <person name="Kulichevskaya I.S."/>
            <person name="Rijpstra W.I.C."/>
            <person name="Sinninghe Damste J.S."/>
            <person name="Rakitin A.L."/>
            <person name="Ravin N.V."/>
            <person name="Dedysh S.N."/>
        </authorList>
    </citation>
    <scope>NUCLEOTIDE SEQUENCE [LARGE SCALE GENOMIC DNA]</scope>
    <source>
        <strain evidence="2">AF10</strain>
    </source>
</reference>
<gene>
    <name evidence="1" type="ORF">GRAN_5113</name>
</gene>
<evidence type="ECO:0000313" key="2">
    <source>
        <dbReference type="Proteomes" id="UP000289437"/>
    </source>
</evidence>